<dbReference type="GO" id="GO:0051604">
    <property type="term" value="P:protein maturation"/>
    <property type="evidence" value="ECO:0007669"/>
    <property type="project" value="TreeGrafter"/>
</dbReference>
<comment type="catalytic activity">
    <reaction evidence="9">
        <text>C-terminal L-cysteinyl-[HypE protein] + carbamoyl phosphate + ATP + H2O = C-terminal S-carboxamide-L-cysteinyl-[HypE protein] + AMP + phosphate + diphosphate + H(+)</text>
        <dbReference type="Rhea" id="RHEA:55636"/>
        <dbReference type="Rhea" id="RHEA-COMP:14247"/>
        <dbReference type="Rhea" id="RHEA-COMP:14392"/>
        <dbReference type="ChEBI" id="CHEBI:15377"/>
        <dbReference type="ChEBI" id="CHEBI:15378"/>
        <dbReference type="ChEBI" id="CHEBI:30616"/>
        <dbReference type="ChEBI" id="CHEBI:33019"/>
        <dbReference type="ChEBI" id="CHEBI:43474"/>
        <dbReference type="ChEBI" id="CHEBI:58228"/>
        <dbReference type="ChEBI" id="CHEBI:76913"/>
        <dbReference type="ChEBI" id="CHEBI:139126"/>
        <dbReference type="ChEBI" id="CHEBI:456215"/>
    </reaction>
</comment>
<dbReference type="SUPFAM" id="SSF55821">
    <property type="entry name" value="YrdC/RibB"/>
    <property type="match status" value="1"/>
</dbReference>
<evidence type="ECO:0000256" key="3">
    <source>
        <dbReference type="ARBA" id="ARBA00008097"/>
    </source>
</evidence>
<comment type="caution">
    <text evidence="14">The sequence shown here is derived from an EMBL/GenBank/DDBJ whole genome shotgun (WGS) entry which is preliminary data.</text>
</comment>
<dbReference type="PROSITE" id="PS51160">
    <property type="entry name" value="ACYLPHOSPHATASE_3"/>
    <property type="match status" value="1"/>
</dbReference>
<dbReference type="InterPro" id="IPR036046">
    <property type="entry name" value="Acylphosphatase-like_dom_sf"/>
</dbReference>
<dbReference type="GO" id="GO:0016874">
    <property type="term" value="F:ligase activity"/>
    <property type="evidence" value="ECO:0007669"/>
    <property type="project" value="UniProtKB-UniRule"/>
</dbReference>
<dbReference type="SUPFAM" id="SSF54975">
    <property type="entry name" value="Acylphosphatase/BLUF domain-like"/>
    <property type="match status" value="1"/>
</dbReference>
<comment type="similarity">
    <text evidence="3 10">Belongs to the carbamoyltransferase HypF family.</text>
</comment>
<dbReference type="GO" id="GO:0003998">
    <property type="term" value="F:acylphosphatase activity"/>
    <property type="evidence" value="ECO:0007669"/>
    <property type="project" value="UniProtKB-EC"/>
</dbReference>
<dbReference type="Pfam" id="PF17788">
    <property type="entry name" value="HypF_C"/>
    <property type="match status" value="1"/>
</dbReference>
<dbReference type="GO" id="GO:0008270">
    <property type="term" value="F:zinc ion binding"/>
    <property type="evidence" value="ECO:0007669"/>
    <property type="project" value="UniProtKB-KW"/>
</dbReference>
<dbReference type="RefSeq" id="WP_035148712.1">
    <property type="nucleotide sequence ID" value="NZ_JAAZWO010000001.1"/>
</dbReference>
<dbReference type="PROSITE" id="PS51163">
    <property type="entry name" value="YRDC"/>
    <property type="match status" value="1"/>
</dbReference>
<feature type="domain" description="YrdC-like" evidence="13">
    <location>
        <begin position="200"/>
        <end position="384"/>
    </location>
</feature>
<dbReference type="InterPro" id="IPR055128">
    <property type="entry name" value="HypF_C_2"/>
</dbReference>
<dbReference type="PANTHER" id="PTHR42959">
    <property type="entry name" value="CARBAMOYLTRANSFERASE"/>
    <property type="match status" value="1"/>
</dbReference>
<protein>
    <recommendedName>
        <fullName evidence="10">Carbamoyltransferase</fullName>
        <ecNumber evidence="10">6.2.-.-</ecNumber>
    </recommendedName>
</protein>
<evidence type="ECO:0000256" key="6">
    <source>
        <dbReference type="ARBA" id="ARBA00022771"/>
    </source>
</evidence>
<dbReference type="Proteomes" id="UP000563151">
    <property type="component" value="Unassembled WGS sequence"/>
</dbReference>
<feature type="active site" evidence="11">
    <location>
        <position position="36"/>
    </location>
</feature>
<dbReference type="FunFam" id="3.30.420.40:FF:000124">
    <property type="entry name" value="Carbamoyltransferase HypF"/>
    <property type="match status" value="1"/>
</dbReference>
<dbReference type="InterPro" id="IPR006070">
    <property type="entry name" value="Sua5-like_dom"/>
</dbReference>
<proteinExistence type="inferred from homology"/>
<evidence type="ECO:0000259" key="13">
    <source>
        <dbReference type="PROSITE" id="PS51163"/>
    </source>
</evidence>
<dbReference type="InterPro" id="IPR017968">
    <property type="entry name" value="Acylphosphatase_CS"/>
</dbReference>
<evidence type="ECO:0000256" key="9">
    <source>
        <dbReference type="ARBA" id="ARBA00048220"/>
    </source>
</evidence>
<evidence type="ECO:0000256" key="10">
    <source>
        <dbReference type="PIRNR" id="PIRNR006256"/>
    </source>
</evidence>
<feature type="active site" evidence="11">
    <location>
        <position position="18"/>
    </location>
</feature>
<dbReference type="InterPro" id="IPR001792">
    <property type="entry name" value="Acylphosphatase-like_dom"/>
</dbReference>
<keyword evidence="15" id="KW-1185">Reference proteome</keyword>
<reference evidence="14 15" key="1">
    <citation type="submission" date="2020-04" db="EMBL/GenBank/DDBJ databases">
        <title>Genomic insights into acetone-butanol-ethanol (ABE) fermentation by sequencing solventogenic clostridia strains.</title>
        <authorList>
            <person name="Brown S."/>
        </authorList>
    </citation>
    <scope>NUCLEOTIDE SEQUENCE [LARGE SCALE GENOMIC DNA]</scope>
    <source>
        <strain evidence="14 15">DJ011</strain>
    </source>
</reference>
<dbReference type="Gene3D" id="3.30.420.360">
    <property type="match status" value="1"/>
</dbReference>
<evidence type="ECO:0000259" key="12">
    <source>
        <dbReference type="PROSITE" id="PS51160"/>
    </source>
</evidence>
<keyword evidence="5" id="KW-0479">Metal-binding</keyword>
<dbReference type="InterPro" id="IPR041440">
    <property type="entry name" value="HypF_C"/>
</dbReference>
<dbReference type="Pfam" id="PF07503">
    <property type="entry name" value="zf-HYPF"/>
    <property type="match status" value="2"/>
</dbReference>
<sequence length="757" mass="86419">MERRYIVVRGIVQGVGFRPFVYREAVKNGLKGWVKNTSKGVYIDVEGDKNNIYKFLQEIKINPPPLSLVEKIEVSRKEVKQYKSFNIEKSNESNSNSITIISPDIAICKQCEEDIKNPNNRRYKYPFTNCTNCGPRYSIIEKLPYDREMTTMKEFNMCSSCKEEYKNPLNRRFHAQPNACKECGPKVWLADSHGNIIEEKQAIEKSKELLKHGKIIAVKGLGGFHLVCNGKDEIAIKILRERKRRPFKSLALMMKNMDTVKKYCEVSPLEETVLNGIKKPILLLQRKNSLLPKNISPDNNNLGIMLPYTPLHILLFDNDLEVLIMTSANSSGLPMVYSNKEALEGLNEIVDYFLLHDRNIYMPVDDSVVKVIMNKEYVIRSARGYAPGYLHYEGIEDTLACGSELKNTFAISKGNSIFISPHIGDMSNFEVYNSFKKGIEHFKNIYNIAPKRICFDMHPHFMGNVLSKRFEGRKVPIQHHHAHIVSCMVENRVKDEVIGVAYDGTGYGLDGKIWGSEFLITSLGKFKRVGHLDYIPLPGGQQAIEEPFRIGLSYIYKCFGEEWGVFLPWKDFNDKYLLQNIIKIIKKNVNCIETSSMGRFFDGVASLLNLKKRITYEGEAAIALENICNPQEKGVYNYDIVNHKGEFIIKEEKIIKGILKDLFHSVEKGVIAKKFHNTIIELTVDMCKKIRNVYRIDKVALSGGVFQNNILILGTVKKLQEEGFKVYTHSKIPCNDGGVSLGQLIIGNYNIFKDKLL</sequence>
<evidence type="ECO:0000256" key="5">
    <source>
        <dbReference type="ARBA" id="ARBA00022723"/>
    </source>
</evidence>
<gene>
    <name evidence="14" type="primary">hypF</name>
    <name evidence="14" type="ORF">HGG79_01420</name>
</gene>
<dbReference type="Pfam" id="PF01300">
    <property type="entry name" value="Sua5_yciO_yrdC"/>
    <property type="match status" value="1"/>
</dbReference>
<dbReference type="Pfam" id="PF00708">
    <property type="entry name" value="Acylphosphatase"/>
    <property type="match status" value="1"/>
</dbReference>
<dbReference type="InterPro" id="IPR017945">
    <property type="entry name" value="DHBP_synth_RibB-like_a/b_dom"/>
</dbReference>
<keyword evidence="4" id="KW-0436">Ligase</keyword>
<dbReference type="AlphaFoldDB" id="A0A923E7E7"/>
<evidence type="ECO:0000256" key="2">
    <source>
        <dbReference type="ARBA" id="ARBA00005614"/>
    </source>
</evidence>
<evidence type="ECO:0000256" key="11">
    <source>
        <dbReference type="PROSITE-ProRule" id="PRU00520"/>
    </source>
</evidence>
<dbReference type="Gene3D" id="3.90.870.50">
    <property type="match status" value="1"/>
</dbReference>
<dbReference type="NCBIfam" id="TIGR00143">
    <property type="entry name" value="hypF"/>
    <property type="match status" value="1"/>
</dbReference>
<evidence type="ECO:0000313" key="14">
    <source>
        <dbReference type="EMBL" id="MBC2396439.1"/>
    </source>
</evidence>
<evidence type="ECO:0000313" key="15">
    <source>
        <dbReference type="Proteomes" id="UP000563151"/>
    </source>
</evidence>
<dbReference type="Gene3D" id="3.30.110.120">
    <property type="match status" value="1"/>
</dbReference>
<dbReference type="Pfam" id="PF22521">
    <property type="entry name" value="HypF_C_2"/>
    <property type="match status" value="1"/>
</dbReference>
<dbReference type="InterPro" id="IPR051060">
    <property type="entry name" value="Carbamoyltrans_HypF-like"/>
</dbReference>
<evidence type="ECO:0000256" key="8">
    <source>
        <dbReference type="ARBA" id="ARBA00047645"/>
    </source>
</evidence>
<keyword evidence="7" id="KW-0862">Zinc</keyword>
<evidence type="ECO:0000256" key="4">
    <source>
        <dbReference type="ARBA" id="ARBA00022598"/>
    </source>
</evidence>
<dbReference type="PIRSF" id="PIRSF006256">
    <property type="entry name" value="CMPcnvr_hdrg_mat"/>
    <property type="match status" value="1"/>
</dbReference>
<keyword evidence="11" id="KW-0378">Hydrolase</keyword>
<dbReference type="Gene3D" id="3.30.420.40">
    <property type="match status" value="1"/>
</dbReference>
<evidence type="ECO:0000256" key="7">
    <source>
        <dbReference type="ARBA" id="ARBA00022833"/>
    </source>
</evidence>
<dbReference type="EC" id="6.2.-.-" evidence="10"/>
<keyword evidence="6" id="KW-0863">Zinc-finger</keyword>
<dbReference type="PROSITE" id="PS00150">
    <property type="entry name" value="ACYLPHOSPHATASE_1"/>
    <property type="match status" value="1"/>
</dbReference>
<comment type="catalytic activity">
    <reaction evidence="8 11">
        <text>an acyl phosphate + H2O = a carboxylate + phosphate + H(+)</text>
        <dbReference type="Rhea" id="RHEA:14965"/>
        <dbReference type="ChEBI" id="CHEBI:15377"/>
        <dbReference type="ChEBI" id="CHEBI:15378"/>
        <dbReference type="ChEBI" id="CHEBI:29067"/>
        <dbReference type="ChEBI" id="CHEBI:43474"/>
        <dbReference type="ChEBI" id="CHEBI:59918"/>
        <dbReference type="EC" id="3.6.1.7"/>
    </reaction>
</comment>
<accession>A0A923E7E7</accession>
<name>A0A923E7E7_CLOTT</name>
<comment type="pathway">
    <text evidence="1">Protein modification; [NiFe] hydrogenase maturation.</text>
</comment>
<dbReference type="GO" id="GO:0003725">
    <property type="term" value="F:double-stranded RNA binding"/>
    <property type="evidence" value="ECO:0007669"/>
    <property type="project" value="InterPro"/>
</dbReference>
<dbReference type="InterPro" id="IPR004421">
    <property type="entry name" value="Carbamoyltransferase_HypF"/>
</dbReference>
<comment type="similarity">
    <text evidence="2">Belongs to the acylphosphatase family.</text>
</comment>
<dbReference type="InterPro" id="IPR011125">
    <property type="entry name" value="Znf_HypF"/>
</dbReference>
<evidence type="ECO:0000256" key="1">
    <source>
        <dbReference type="ARBA" id="ARBA00004711"/>
    </source>
</evidence>
<organism evidence="14 15">
    <name type="scientific">Clostridium tetanomorphum</name>
    <dbReference type="NCBI Taxonomy" id="1553"/>
    <lineage>
        <taxon>Bacteria</taxon>
        <taxon>Bacillati</taxon>
        <taxon>Bacillota</taxon>
        <taxon>Clostridia</taxon>
        <taxon>Eubacteriales</taxon>
        <taxon>Clostridiaceae</taxon>
        <taxon>Clostridium</taxon>
    </lineage>
</organism>
<feature type="domain" description="Acylphosphatase-like" evidence="12">
    <location>
        <begin position="3"/>
        <end position="89"/>
    </location>
</feature>
<dbReference type="GO" id="GO:0016743">
    <property type="term" value="F:carboxyl- or carbamoyltransferase activity"/>
    <property type="evidence" value="ECO:0007669"/>
    <property type="project" value="UniProtKB-UniRule"/>
</dbReference>
<dbReference type="EMBL" id="JAAZWO010000001">
    <property type="protein sequence ID" value="MBC2396439.1"/>
    <property type="molecule type" value="Genomic_DNA"/>
</dbReference>
<dbReference type="PANTHER" id="PTHR42959:SF1">
    <property type="entry name" value="CARBAMOYLTRANSFERASE HYPF"/>
    <property type="match status" value="1"/>
</dbReference>